<reference evidence="6" key="1">
    <citation type="submission" date="2025-08" db="UniProtKB">
        <authorList>
            <consortium name="RefSeq"/>
        </authorList>
    </citation>
    <scope>IDENTIFICATION</scope>
    <source>
        <tissue evidence="6">Fruit stalk</tissue>
    </source>
</reference>
<evidence type="ECO:0000256" key="3">
    <source>
        <dbReference type="ARBA" id="ARBA00023242"/>
    </source>
</evidence>
<feature type="compositionally biased region" description="Basic and acidic residues" evidence="4">
    <location>
        <begin position="101"/>
        <end position="113"/>
    </location>
</feature>
<dbReference type="KEGG" id="dzi:111313047"/>
<comment type="subcellular location">
    <subcellularLocation>
        <location evidence="1">Nucleus</location>
    </subcellularLocation>
</comment>
<dbReference type="GeneID" id="111313047"/>
<dbReference type="RefSeq" id="XP_022769518.1">
    <property type="nucleotide sequence ID" value="XM_022913783.1"/>
</dbReference>
<dbReference type="InterPro" id="IPR031425">
    <property type="entry name" value="NPR1/NH1-interacting"/>
</dbReference>
<evidence type="ECO:0000313" key="6">
    <source>
        <dbReference type="RefSeq" id="XP_022769518.1"/>
    </source>
</evidence>
<evidence type="ECO:0000256" key="4">
    <source>
        <dbReference type="SAM" id="MobiDB-lite"/>
    </source>
</evidence>
<dbReference type="PANTHER" id="PTHR33669:SF13">
    <property type="match status" value="1"/>
</dbReference>
<feature type="compositionally biased region" description="Polar residues" evidence="4">
    <location>
        <begin position="89"/>
        <end position="100"/>
    </location>
</feature>
<gene>
    <name evidence="6" type="primary">LOC111313047</name>
</gene>
<keyword evidence="5" id="KW-1185">Reference proteome</keyword>
<evidence type="ECO:0000256" key="1">
    <source>
        <dbReference type="ARBA" id="ARBA00004123"/>
    </source>
</evidence>
<sequence length="119" mass="13819">MEAKTKETPAIDDNAEEGGGEEEEEEEEEEEKINAFFTLVRNIRDAHNQMLIRSQDSKEKEKAKEKETKSTWTPSFKWEDFAEDPHLRNNITTLPSSSKIGEQKRKAEEHQELDLNLSL</sequence>
<dbReference type="GO" id="GO:0010112">
    <property type="term" value="P:regulation of systemic acquired resistance"/>
    <property type="evidence" value="ECO:0007669"/>
    <property type="project" value="InterPro"/>
</dbReference>
<dbReference type="AlphaFoldDB" id="A0A6P6AXC4"/>
<feature type="region of interest" description="Disordered" evidence="4">
    <location>
        <begin position="1"/>
        <end position="32"/>
    </location>
</feature>
<accession>A0A6P6AXC4</accession>
<keyword evidence="3" id="KW-0539">Nucleus</keyword>
<dbReference type="Proteomes" id="UP000515121">
    <property type="component" value="Unplaced"/>
</dbReference>
<dbReference type="PANTHER" id="PTHR33669">
    <property type="entry name" value="PROTEIN NEGATIVE REGULATOR OF RESISTANCE"/>
    <property type="match status" value="1"/>
</dbReference>
<dbReference type="Pfam" id="PF15699">
    <property type="entry name" value="NPR1_interact"/>
    <property type="match status" value="1"/>
</dbReference>
<name>A0A6P6AXC4_DURZI</name>
<protein>
    <submittedName>
        <fullName evidence="6">Protein NIM1-INTERACTING 1-like</fullName>
    </submittedName>
</protein>
<feature type="compositionally biased region" description="Acidic residues" evidence="4">
    <location>
        <begin position="13"/>
        <end position="31"/>
    </location>
</feature>
<comment type="similarity">
    <text evidence="2">Belongs to the NPR1-interactor family.</text>
</comment>
<feature type="compositionally biased region" description="Basic and acidic residues" evidence="4">
    <location>
        <begin position="55"/>
        <end position="69"/>
    </location>
</feature>
<feature type="region of interest" description="Disordered" evidence="4">
    <location>
        <begin position="87"/>
        <end position="119"/>
    </location>
</feature>
<dbReference type="OrthoDB" id="1304316at2759"/>
<evidence type="ECO:0000313" key="5">
    <source>
        <dbReference type="Proteomes" id="UP000515121"/>
    </source>
</evidence>
<organism evidence="5 6">
    <name type="scientific">Durio zibethinus</name>
    <name type="common">Durian</name>
    <dbReference type="NCBI Taxonomy" id="66656"/>
    <lineage>
        <taxon>Eukaryota</taxon>
        <taxon>Viridiplantae</taxon>
        <taxon>Streptophyta</taxon>
        <taxon>Embryophyta</taxon>
        <taxon>Tracheophyta</taxon>
        <taxon>Spermatophyta</taxon>
        <taxon>Magnoliopsida</taxon>
        <taxon>eudicotyledons</taxon>
        <taxon>Gunneridae</taxon>
        <taxon>Pentapetalae</taxon>
        <taxon>rosids</taxon>
        <taxon>malvids</taxon>
        <taxon>Malvales</taxon>
        <taxon>Malvaceae</taxon>
        <taxon>Helicteroideae</taxon>
        <taxon>Durio</taxon>
    </lineage>
</organism>
<feature type="region of interest" description="Disordered" evidence="4">
    <location>
        <begin position="51"/>
        <end position="71"/>
    </location>
</feature>
<proteinExistence type="inferred from homology"/>
<evidence type="ECO:0000256" key="2">
    <source>
        <dbReference type="ARBA" id="ARBA00009937"/>
    </source>
</evidence>
<dbReference type="GO" id="GO:0005634">
    <property type="term" value="C:nucleus"/>
    <property type="evidence" value="ECO:0007669"/>
    <property type="project" value="UniProtKB-SubCell"/>
</dbReference>